<sequence length="50" mass="5539">MSVLRFVLVSPCSWGEDCCPEILPDLINKLVSFHAPWILLLVGIRSGPIC</sequence>
<dbReference type="AlphaFoldDB" id="B9SQZ4"/>
<name>B9SQZ4_RICCO</name>
<gene>
    <name evidence="1" type="ORF">RCOM_0614610</name>
</gene>
<proteinExistence type="predicted"/>
<keyword evidence="2" id="KW-1185">Reference proteome</keyword>
<accession>B9SQZ4</accession>
<evidence type="ECO:0000313" key="2">
    <source>
        <dbReference type="Proteomes" id="UP000008311"/>
    </source>
</evidence>
<dbReference type="Proteomes" id="UP000008311">
    <property type="component" value="Unassembled WGS sequence"/>
</dbReference>
<reference evidence="2" key="1">
    <citation type="journal article" date="2010" name="Nat. Biotechnol.">
        <title>Draft genome sequence of the oilseed species Ricinus communis.</title>
        <authorList>
            <person name="Chan A.P."/>
            <person name="Crabtree J."/>
            <person name="Zhao Q."/>
            <person name="Lorenzi H."/>
            <person name="Orvis J."/>
            <person name="Puiu D."/>
            <person name="Melake-Berhan A."/>
            <person name="Jones K.M."/>
            <person name="Redman J."/>
            <person name="Chen G."/>
            <person name="Cahoon E.B."/>
            <person name="Gedil M."/>
            <person name="Stanke M."/>
            <person name="Haas B.J."/>
            <person name="Wortman J.R."/>
            <person name="Fraser-Liggett C.M."/>
            <person name="Ravel J."/>
            <person name="Rabinowicz P.D."/>
        </authorList>
    </citation>
    <scope>NUCLEOTIDE SEQUENCE [LARGE SCALE GENOMIC DNA]</scope>
    <source>
        <strain evidence="2">cv. Hale</strain>
    </source>
</reference>
<evidence type="ECO:0000313" key="1">
    <source>
        <dbReference type="EMBL" id="EEF33955.1"/>
    </source>
</evidence>
<dbReference type="InParanoid" id="B9SQZ4"/>
<dbReference type="EMBL" id="EQ974092">
    <property type="protein sequence ID" value="EEF33955.1"/>
    <property type="molecule type" value="Genomic_DNA"/>
</dbReference>
<organism evidence="1 2">
    <name type="scientific">Ricinus communis</name>
    <name type="common">Castor bean</name>
    <dbReference type="NCBI Taxonomy" id="3988"/>
    <lineage>
        <taxon>Eukaryota</taxon>
        <taxon>Viridiplantae</taxon>
        <taxon>Streptophyta</taxon>
        <taxon>Embryophyta</taxon>
        <taxon>Tracheophyta</taxon>
        <taxon>Spermatophyta</taxon>
        <taxon>Magnoliopsida</taxon>
        <taxon>eudicotyledons</taxon>
        <taxon>Gunneridae</taxon>
        <taxon>Pentapetalae</taxon>
        <taxon>rosids</taxon>
        <taxon>fabids</taxon>
        <taxon>Malpighiales</taxon>
        <taxon>Euphorbiaceae</taxon>
        <taxon>Acalyphoideae</taxon>
        <taxon>Acalypheae</taxon>
        <taxon>Ricinus</taxon>
    </lineage>
</organism>
<protein>
    <submittedName>
        <fullName evidence="1">Uncharacterized protein</fullName>
    </submittedName>
</protein>